<keyword evidence="4" id="KW-0378">Hydrolase</keyword>
<reference evidence="9" key="1">
    <citation type="submission" date="2013-10" db="EMBL/GenBank/DDBJ databases">
        <title>Genomic analysis of the causative agents of coccidiosis in chickens.</title>
        <authorList>
            <person name="Reid A.J."/>
            <person name="Blake D."/>
            <person name="Billington K."/>
            <person name="Browne H."/>
            <person name="Dunn M."/>
            <person name="Hung S."/>
            <person name="Kawahara F."/>
            <person name="Miranda-Saavedra D."/>
            <person name="Mourier T."/>
            <person name="Nagra H."/>
            <person name="Otto T.D."/>
            <person name="Rawlings N."/>
            <person name="Sanchez A."/>
            <person name="Sanders M."/>
            <person name="Subramaniam C."/>
            <person name="Tay Y."/>
            <person name="Dear P."/>
            <person name="Doerig C."/>
            <person name="Gruber A."/>
            <person name="Parkinson J."/>
            <person name="Shirley M."/>
            <person name="Wan K.L."/>
            <person name="Berriman M."/>
            <person name="Tomley F."/>
            <person name="Pain A."/>
        </authorList>
    </citation>
    <scope>NUCLEOTIDE SEQUENCE [LARGE SCALE GENOMIC DNA]</scope>
    <source>
        <strain evidence="9">Houghton</strain>
    </source>
</reference>
<feature type="compositionally biased region" description="Polar residues" evidence="7">
    <location>
        <begin position="553"/>
        <end position="567"/>
    </location>
</feature>
<proteinExistence type="inferred from homology"/>
<sequence length="743" mass="82737">MLPVCGFSRLYSRQHQRYEQQQQQQQQQQRQQRAANGPQEPEKPAWLSIHNSQNVGSVLVAVVPYIDANILRIYCSSGLCGALPNVSQLQQLFGNLEDVIEESNSSSSVLSVAARKKIHTRTPRMAASARCGIVEKLFTASSTATEHKVVGDGIGLSRYLLNRRMMWTRGFPGYEQGTELVIPPNYITLEDPSPRKETIEPAVSLMFGLDCEMVQTTEGKEVGRVCIVGSDCSVLIDMLVRPKNPVSDYLTEFSGLTKEILDKATFSLDNLHSKLRKVLPPGAILVGHSLEHDLHALHLVHSRCIDTSVLYPHPRRGRCHSLKWLAQQYLKKTLERAGGHNPCEDAQMAMLLALKKIRNGPDFASPMMQLAPLGKCMQALQRLPQQNDGAEEKALYHGMTERKMAEISRSEQQTTECLFLADSIEHTCSFALEGVSVKDGLRDDSEVVRACKRLLRHRGTCNTPQAVSPTRADASTVSTETDSPRTEMSSSRRPLWGVCVLRGYQRFCCRTLHAPEDNIYAFSHRAQMLLAAEARLLRQAQEREAERMEACSRSDTSTETPNHTSDNVTDDKNETDDSDDICDLSLDDPAIANCLAAGAAGLKSQVEVLFPRVCVEEALKVVAVIDRLLVELLAALQPQDLLIVVSPCGDAHRYFSLMALKSALERSGRGSKKCRFNASTSLLTHFEQQHQNQRHKEQQQLPFTPLKWSLALETELERAKAAFEGPGKGGWCSFVVRPRDKSV</sequence>
<evidence type="ECO:0000256" key="4">
    <source>
        <dbReference type="ARBA" id="ARBA00022801"/>
    </source>
</evidence>
<organism evidence="9 10">
    <name type="scientific">Eimeria tenella</name>
    <name type="common">Coccidian parasite</name>
    <dbReference type="NCBI Taxonomy" id="5802"/>
    <lineage>
        <taxon>Eukaryota</taxon>
        <taxon>Sar</taxon>
        <taxon>Alveolata</taxon>
        <taxon>Apicomplexa</taxon>
        <taxon>Conoidasida</taxon>
        <taxon>Coccidia</taxon>
        <taxon>Eucoccidiorida</taxon>
        <taxon>Eimeriorina</taxon>
        <taxon>Eimeriidae</taxon>
        <taxon>Eimeria</taxon>
    </lineage>
</organism>
<dbReference type="OMA" id="HAPEDNI"/>
<keyword evidence="3" id="KW-0540">Nuclease</keyword>
<evidence type="ECO:0000256" key="2">
    <source>
        <dbReference type="ARBA" id="ARBA00006357"/>
    </source>
</evidence>
<dbReference type="PANTHER" id="PTHR12801">
    <property type="entry name" value="RNA EXONUCLEASE REXO1 / RECO3 FAMILY MEMBER-RELATED"/>
    <property type="match status" value="1"/>
</dbReference>
<dbReference type="VEuPathDB" id="ToxoDB:ETH_00012120"/>
<dbReference type="PANTHER" id="PTHR12801:SF115">
    <property type="entry name" value="FI18136P1-RELATED"/>
    <property type="match status" value="1"/>
</dbReference>
<dbReference type="InterPro" id="IPR036397">
    <property type="entry name" value="RNaseH_sf"/>
</dbReference>
<evidence type="ECO:0000313" key="10">
    <source>
        <dbReference type="Proteomes" id="UP000030747"/>
    </source>
</evidence>
<feature type="compositionally biased region" description="Low complexity" evidence="7">
    <location>
        <begin position="19"/>
        <end position="33"/>
    </location>
</feature>
<feature type="region of interest" description="Disordered" evidence="7">
    <location>
        <begin position="545"/>
        <end position="576"/>
    </location>
</feature>
<comment type="similarity">
    <text evidence="2">Belongs to the REXO1/REXO3 family.</text>
</comment>
<evidence type="ECO:0000256" key="5">
    <source>
        <dbReference type="ARBA" id="ARBA00022839"/>
    </source>
</evidence>
<dbReference type="InterPro" id="IPR012337">
    <property type="entry name" value="RNaseH-like_sf"/>
</dbReference>
<dbReference type="CDD" id="cd06145">
    <property type="entry name" value="REX1_like"/>
    <property type="match status" value="1"/>
</dbReference>
<name>U6KIF0_EIMTE</name>
<evidence type="ECO:0000256" key="3">
    <source>
        <dbReference type="ARBA" id="ARBA00022722"/>
    </source>
</evidence>
<dbReference type="SMART" id="SM00479">
    <property type="entry name" value="EXOIII"/>
    <property type="match status" value="1"/>
</dbReference>
<evidence type="ECO:0000256" key="6">
    <source>
        <dbReference type="ARBA" id="ARBA00023242"/>
    </source>
</evidence>
<dbReference type="InterPro" id="IPR013520">
    <property type="entry name" value="Ribonucl_H"/>
</dbReference>
<dbReference type="GO" id="GO:0004527">
    <property type="term" value="F:exonuclease activity"/>
    <property type="evidence" value="ECO:0007669"/>
    <property type="project" value="UniProtKB-KW"/>
</dbReference>
<keyword evidence="5 9" id="KW-0269">Exonuclease</keyword>
<dbReference type="AlphaFoldDB" id="U6KIF0"/>
<reference evidence="9" key="2">
    <citation type="submission" date="2013-10" db="EMBL/GenBank/DDBJ databases">
        <authorList>
            <person name="Aslett M."/>
        </authorList>
    </citation>
    <scope>NUCLEOTIDE SEQUENCE [LARGE SCALE GENOMIC DNA]</scope>
    <source>
        <strain evidence="9">Houghton</strain>
    </source>
</reference>
<accession>U6KIF0</accession>
<dbReference type="GO" id="GO:0005634">
    <property type="term" value="C:nucleus"/>
    <property type="evidence" value="ECO:0007669"/>
    <property type="project" value="UniProtKB-SubCell"/>
</dbReference>
<feature type="region of interest" description="Disordered" evidence="7">
    <location>
        <begin position="462"/>
        <end position="489"/>
    </location>
</feature>
<dbReference type="GO" id="GO:0003676">
    <property type="term" value="F:nucleic acid binding"/>
    <property type="evidence" value="ECO:0007669"/>
    <property type="project" value="InterPro"/>
</dbReference>
<protein>
    <submittedName>
        <fullName evidence="9">Exonuclease domain-containing protein, putative</fullName>
    </submittedName>
</protein>
<dbReference type="GeneID" id="25251600"/>
<dbReference type="OrthoDB" id="354283at2759"/>
<dbReference type="VEuPathDB" id="ToxoDB:ETH2_1359300"/>
<dbReference type="EMBL" id="HG673779">
    <property type="protein sequence ID" value="CDJ37805.1"/>
    <property type="molecule type" value="Genomic_DNA"/>
</dbReference>
<dbReference type="RefSeq" id="XP_013228643.1">
    <property type="nucleotide sequence ID" value="XM_013373189.1"/>
</dbReference>
<evidence type="ECO:0000256" key="7">
    <source>
        <dbReference type="SAM" id="MobiDB-lite"/>
    </source>
</evidence>
<keyword evidence="10" id="KW-1185">Reference proteome</keyword>
<feature type="domain" description="Exonuclease" evidence="8">
    <location>
        <begin position="205"/>
        <end position="362"/>
    </location>
</feature>
<dbReference type="Proteomes" id="UP000030747">
    <property type="component" value="Unassembled WGS sequence"/>
</dbReference>
<evidence type="ECO:0000313" key="9">
    <source>
        <dbReference type="EMBL" id="CDJ37805.1"/>
    </source>
</evidence>
<feature type="region of interest" description="Disordered" evidence="7">
    <location>
        <begin position="18"/>
        <end position="45"/>
    </location>
</feature>
<gene>
    <name evidence="9" type="ORF">ETH_00012120</name>
</gene>
<dbReference type="Gene3D" id="3.30.420.10">
    <property type="entry name" value="Ribonuclease H-like superfamily/Ribonuclease H"/>
    <property type="match status" value="1"/>
</dbReference>
<dbReference type="InterPro" id="IPR047021">
    <property type="entry name" value="REXO1/3/4-like"/>
</dbReference>
<dbReference type="InterPro" id="IPR034922">
    <property type="entry name" value="REX1-like_exo"/>
</dbReference>
<evidence type="ECO:0000259" key="8">
    <source>
        <dbReference type="SMART" id="SM00479"/>
    </source>
</evidence>
<comment type="subcellular location">
    <subcellularLocation>
        <location evidence="1">Nucleus</location>
    </subcellularLocation>
</comment>
<dbReference type="Pfam" id="PF00929">
    <property type="entry name" value="RNase_T"/>
    <property type="match status" value="1"/>
</dbReference>
<dbReference type="SUPFAM" id="SSF53098">
    <property type="entry name" value="Ribonuclease H-like"/>
    <property type="match status" value="1"/>
</dbReference>
<keyword evidence="6" id="KW-0539">Nucleus</keyword>
<evidence type="ECO:0000256" key="1">
    <source>
        <dbReference type="ARBA" id="ARBA00004123"/>
    </source>
</evidence>